<keyword evidence="3" id="KW-1185">Reference proteome</keyword>
<dbReference type="InterPro" id="IPR020051">
    <property type="entry name" value="SagB-type_dehydrogenase"/>
</dbReference>
<dbReference type="Gene3D" id="3.40.109.10">
    <property type="entry name" value="NADH Oxidase"/>
    <property type="match status" value="1"/>
</dbReference>
<dbReference type="InterPro" id="IPR029479">
    <property type="entry name" value="Nitroreductase"/>
</dbReference>
<dbReference type="Pfam" id="PF00881">
    <property type="entry name" value="Nitroreductase"/>
    <property type="match status" value="1"/>
</dbReference>
<dbReference type="AlphaFoldDB" id="A0A919XHB2"/>
<dbReference type="InterPro" id="IPR000415">
    <property type="entry name" value="Nitroreductase-like"/>
</dbReference>
<reference evidence="2" key="1">
    <citation type="submission" date="2021-03" db="EMBL/GenBank/DDBJ databases">
        <title>Antimicrobial resistance genes in bacteria isolated from Japanese honey, and their potential for conferring macrolide and lincosamide resistance in the American foulbrood pathogen Paenibacillus larvae.</title>
        <authorList>
            <person name="Okamoto M."/>
            <person name="Kumagai M."/>
            <person name="Kanamori H."/>
            <person name="Takamatsu D."/>
        </authorList>
    </citation>
    <scope>NUCLEOTIDE SEQUENCE</scope>
    <source>
        <strain evidence="2">J2TS6</strain>
    </source>
</reference>
<proteinExistence type="predicted"/>
<dbReference type="SUPFAM" id="SSF55469">
    <property type="entry name" value="FMN-dependent nitroreductase-like"/>
    <property type="match status" value="1"/>
</dbReference>
<dbReference type="NCBIfam" id="TIGR03605">
    <property type="entry name" value="antibiot_sagB"/>
    <property type="match status" value="1"/>
</dbReference>
<dbReference type="InterPro" id="IPR052544">
    <property type="entry name" value="Bacteriocin_Proc_Enz"/>
</dbReference>
<evidence type="ECO:0000313" key="3">
    <source>
        <dbReference type="Proteomes" id="UP000679779"/>
    </source>
</evidence>
<evidence type="ECO:0000259" key="1">
    <source>
        <dbReference type="Pfam" id="PF00881"/>
    </source>
</evidence>
<dbReference type="RefSeq" id="WP_160038792.1">
    <property type="nucleotide sequence ID" value="NZ_BORQ01000004.1"/>
</dbReference>
<gene>
    <name evidence="2" type="ORF">J2TS6_33470</name>
</gene>
<name>A0A919XHB2_9BACL</name>
<sequence>MQPSHNELSEFYDYDVLFEELASQEPRSVAWRFNQRPLDDYVFSKHEVPLPEYLEKIELERGAAFPENAEAELARLLLKRRSTFINGMGQTWTLSDVNALLTWSAGIRDTHRHMGSRGTEEVIAMRTYPSGGAMYPIKLYMYIRGVEGLEEGVYYYAPIQQELYRYRGSLEIGELERMLPMTLYKTDARSSVLEGVSILLFFIADLQYSFRKYGRLSYKLALIEAGHIAQNIQLISTALDKRTLPICGFFADKVEEMLQVREQKYQHCVYAMLLG</sequence>
<dbReference type="PANTHER" id="PTHR43745">
    <property type="entry name" value="NITROREDUCTASE MJ1384-RELATED"/>
    <property type="match status" value="1"/>
</dbReference>
<dbReference type="GO" id="GO:0016491">
    <property type="term" value="F:oxidoreductase activity"/>
    <property type="evidence" value="ECO:0007669"/>
    <property type="project" value="InterPro"/>
</dbReference>
<comment type="caution">
    <text evidence="2">The sequence shown here is derived from an EMBL/GenBank/DDBJ whole genome shotgun (WGS) entry which is preliminary data.</text>
</comment>
<dbReference type="PANTHER" id="PTHR43745:SF2">
    <property type="entry name" value="NITROREDUCTASE MJ1384-RELATED"/>
    <property type="match status" value="1"/>
</dbReference>
<dbReference type="CDD" id="cd02142">
    <property type="entry name" value="McbC_SagB-like_oxidoreductase"/>
    <property type="match status" value="1"/>
</dbReference>
<organism evidence="2 3">
    <name type="scientific">Paenibacillus albilobatus</name>
    <dbReference type="NCBI Taxonomy" id="2716884"/>
    <lineage>
        <taxon>Bacteria</taxon>
        <taxon>Bacillati</taxon>
        <taxon>Bacillota</taxon>
        <taxon>Bacilli</taxon>
        <taxon>Bacillales</taxon>
        <taxon>Paenibacillaceae</taxon>
        <taxon>Paenibacillus</taxon>
    </lineage>
</organism>
<evidence type="ECO:0000313" key="2">
    <source>
        <dbReference type="EMBL" id="GIO32206.1"/>
    </source>
</evidence>
<dbReference type="EMBL" id="BORQ01000004">
    <property type="protein sequence ID" value="GIO32206.1"/>
    <property type="molecule type" value="Genomic_DNA"/>
</dbReference>
<accession>A0A919XHB2</accession>
<dbReference type="Proteomes" id="UP000679779">
    <property type="component" value="Unassembled WGS sequence"/>
</dbReference>
<feature type="domain" description="Nitroreductase" evidence="1">
    <location>
        <begin position="124"/>
        <end position="275"/>
    </location>
</feature>
<protein>
    <recommendedName>
        <fullName evidence="1">Nitroreductase domain-containing protein</fullName>
    </recommendedName>
</protein>